<gene>
    <name evidence="1" type="ORF">KHA97_11930</name>
</gene>
<keyword evidence="2" id="KW-1185">Reference proteome</keyword>
<dbReference type="Proteomes" id="UP000681414">
    <property type="component" value="Unassembled WGS sequence"/>
</dbReference>
<reference evidence="1 2" key="1">
    <citation type="submission" date="2021-05" db="EMBL/GenBank/DDBJ databases">
        <title>Novel Bacillus species.</title>
        <authorList>
            <person name="Liu G."/>
        </authorList>
    </citation>
    <scope>NUCLEOTIDE SEQUENCE [LARGE SCALE GENOMIC DNA]</scope>
    <source>
        <strain evidence="2">FJAT-49780</strain>
    </source>
</reference>
<evidence type="ECO:0000313" key="1">
    <source>
        <dbReference type="EMBL" id="MBS4195767.1"/>
    </source>
</evidence>
<proteinExistence type="predicted"/>
<accession>A0A942YGQ9</accession>
<dbReference type="RefSeq" id="WP_213124960.1">
    <property type="nucleotide sequence ID" value="NZ_JAGYPG010000002.1"/>
</dbReference>
<name>A0A942YGQ9_9BACI</name>
<dbReference type="AlphaFoldDB" id="A0A942YGQ9"/>
<evidence type="ECO:0000313" key="2">
    <source>
        <dbReference type="Proteomes" id="UP000681414"/>
    </source>
</evidence>
<dbReference type="EMBL" id="JAGYPG010000002">
    <property type="protein sequence ID" value="MBS4195767.1"/>
    <property type="molecule type" value="Genomic_DNA"/>
</dbReference>
<sequence>MDADLNQVAIINSAKSVTEVHNALMTLGVVDYWNVKSVDRLAVAEELLEVVQETGFL</sequence>
<protein>
    <submittedName>
        <fullName evidence="1">Uncharacterized protein</fullName>
    </submittedName>
</protein>
<comment type="caution">
    <text evidence="1">The sequence shown here is derived from an EMBL/GenBank/DDBJ whole genome shotgun (WGS) entry which is preliminary data.</text>
</comment>
<organism evidence="1 2">
    <name type="scientific">Lederbergia citri</name>
    <dbReference type="NCBI Taxonomy" id="2833580"/>
    <lineage>
        <taxon>Bacteria</taxon>
        <taxon>Bacillati</taxon>
        <taxon>Bacillota</taxon>
        <taxon>Bacilli</taxon>
        <taxon>Bacillales</taxon>
        <taxon>Bacillaceae</taxon>
        <taxon>Lederbergia</taxon>
    </lineage>
</organism>